<gene>
    <name evidence="2" type="ORF">Aru02nite_59380</name>
</gene>
<evidence type="ECO:0000259" key="1">
    <source>
        <dbReference type="Pfam" id="PF01551"/>
    </source>
</evidence>
<dbReference type="RefSeq" id="WP_203663174.1">
    <property type="nucleotide sequence ID" value="NZ_BAAAZM010000001.1"/>
</dbReference>
<dbReference type="PANTHER" id="PTHR21666:SF270">
    <property type="entry name" value="MUREIN HYDROLASE ACTIVATOR ENVC"/>
    <property type="match status" value="1"/>
</dbReference>
<evidence type="ECO:0000313" key="3">
    <source>
        <dbReference type="Proteomes" id="UP000612808"/>
    </source>
</evidence>
<name>A0A8J3ND69_9ACTN</name>
<dbReference type="Proteomes" id="UP000612808">
    <property type="component" value="Unassembled WGS sequence"/>
</dbReference>
<dbReference type="InterPro" id="IPR016047">
    <property type="entry name" value="M23ase_b-sheet_dom"/>
</dbReference>
<proteinExistence type="predicted"/>
<protein>
    <recommendedName>
        <fullName evidence="1">M23ase beta-sheet core domain-containing protein</fullName>
    </recommendedName>
</protein>
<reference evidence="2" key="1">
    <citation type="submission" date="2021-01" db="EMBL/GenBank/DDBJ databases">
        <title>Whole genome shotgun sequence of Actinocatenispora rupis NBRC 107355.</title>
        <authorList>
            <person name="Komaki H."/>
            <person name="Tamura T."/>
        </authorList>
    </citation>
    <scope>NUCLEOTIDE SEQUENCE</scope>
    <source>
        <strain evidence="2">NBRC 107355</strain>
    </source>
</reference>
<dbReference type="CDD" id="cd12797">
    <property type="entry name" value="M23_peptidase"/>
    <property type="match status" value="1"/>
</dbReference>
<dbReference type="Pfam" id="PF01551">
    <property type="entry name" value="Peptidase_M23"/>
    <property type="match status" value="1"/>
</dbReference>
<accession>A0A8J3ND69</accession>
<dbReference type="InterPro" id="IPR011055">
    <property type="entry name" value="Dup_hybrid_motif"/>
</dbReference>
<dbReference type="Gene3D" id="2.70.70.10">
    <property type="entry name" value="Glucose Permease (Domain IIA)"/>
    <property type="match status" value="1"/>
</dbReference>
<feature type="domain" description="M23ase beta-sheet core" evidence="1">
    <location>
        <begin position="259"/>
        <end position="362"/>
    </location>
</feature>
<dbReference type="AlphaFoldDB" id="A0A8J3ND69"/>
<keyword evidence="3" id="KW-1185">Reference proteome</keyword>
<dbReference type="EMBL" id="BOMB01000038">
    <property type="protein sequence ID" value="GID15049.1"/>
    <property type="molecule type" value="Genomic_DNA"/>
</dbReference>
<sequence>MRRRRGIWVAVSVAATFVLLCCGLGGTVALTGLFGKQSTPATNPVGCGGKLASYGRLPQVSGYSQVQETRAYAIIQAGMKMKVPARGWVVAIATALQESSLHVYANDNPAYPLVVEHSMALPHDSVGHDHDSVGLFQQRPTAPEGEGGWGTVKELMDPATSAGKFYKKLLSLPGWQQLPVTVAAQMVQNSAFPDAYAKWESDATNIVNTLTNGAARGALTATATTSGTCAAAGEPAASGWVQPVKGPISSPFGPRGGFMHYGVDLAPPKGTPIVAAAGGLVITAKCDPDTGNCDTDGSMNTPGCGWYVEIKHADGVNTRYCHMIERPMVHVGQTVKVGQQLGKVGQSGNADGPHLHFEVHLHNDLSGNGAIDPVPFMRDKGAPVGGR</sequence>
<evidence type="ECO:0000313" key="2">
    <source>
        <dbReference type="EMBL" id="GID15049.1"/>
    </source>
</evidence>
<organism evidence="2 3">
    <name type="scientific">Actinocatenispora rupis</name>
    <dbReference type="NCBI Taxonomy" id="519421"/>
    <lineage>
        <taxon>Bacteria</taxon>
        <taxon>Bacillati</taxon>
        <taxon>Actinomycetota</taxon>
        <taxon>Actinomycetes</taxon>
        <taxon>Micromonosporales</taxon>
        <taxon>Micromonosporaceae</taxon>
        <taxon>Actinocatenispora</taxon>
    </lineage>
</organism>
<dbReference type="GO" id="GO:0004222">
    <property type="term" value="F:metalloendopeptidase activity"/>
    <property type="evidence" value="ECO:0007669"/>
    <property type="project" value="TreeGrafter"/>
</dbReference>
<dbReference type="InterPro" id="IPR050570">
    <property type="entry name" value="Cell_wall_metabolism_enzyme"/>
</dbReference>
<comment type="caution">
    <text evidence="2">The sequence shown here is derived from an EMBL/GenBank/DDBJ whole genome shotgun (WGS) entry which is preliminary data.</text>
</comment>
<dbReference type="PANTHER" id="PTHR21666">
    <property type="entry name" value="PEPTIDASE-RELATED"/>
    <property type="match status" value="1"/>
</dbReference>
<dbReference type="SUPFAM" id="SSF51261">
    <property type="entry name" value="Duplicated hybrid motif"/>
    <property type="match status" value="1"/>
</dbReference>